<feature type="region of interest" description="Disordered" evidence="1">
    <location>
        <begin position="766"/>
        <end position="801"/>
    </location>
</feature>
<feature type="region of interest" description="Disordered" evidence="1">
    <location>
        <begin position="492"/>
        <end position="554"/>
    </location>
</feature>
<feature type="compositionally biased region" description="Low complexity" evidence="1">
    <location>
        <begin position="868"/>
        <end position="880"/>
    </location>
</feature>
<evidence type="ECO:0000313" key="3">
    <source>
        <dbReference type="Proteomes" id="UP000703661"/>
    </source>
</evidence>
<feature type="compositionally biased region" description="Low complexity" evidence="1">
    <location>
        <begin position="926"/>
        <end position="945"/>
    </location>
</feature>
<feature type="compositionally biased region" description="Low complexity" evidence="1">
    <location>
        <begin position="770"/>
        <end position="780"/>
    </location>
</feature>
<gene>
    <name evidence="2" type="ORF">BGZ80_009538</name>
</gene>
<proteinExistence type="predicted"/>
<feature type="compositionally biased region" description="Polar residues" evidence="1">
    <location>
        <begin position="788"/>
        <end position="801"/>
    </location>
</feature>
<feature type="compositionally biased region" description="Polar residues" evidence="1">
    <location>
        <begin position="979"/>
        <end position="1005"/>
    </location>
</feature>
<feature type="region of interest" description="Disordered" evidence="1">
    <location>
        <begin position="23"/>
        <end position="78"/>
    </location>
</feature>
<feature type="region of interest" description="Disordered" evidence="1">
    <location>
        <begin position="846"/>
        <end position="1012"/>
    </location>
</feature>
<dbReference type="EMBL" id="JAAAID010000581">
    <property type="protein sequence ID" value="KAG0015940.1"/>
    <property type="molecule type" value="Genomic_DNA"/>
</dbReference>
<evidence type="ECO:0000256" key="1">
    <source>
        <dbReference type="SAM" id="MobiDB-lite"/>
    </source>
</evidence>
<feature type="region of interest" description="Disordered" evidence="1">
    <location>
        <begin position="1026"/>
        <end position="1171"/>
    </location>
</feature>
<feature type="compositionally biased region" description="Polar residues" evidence="1">
    <location>
        <begin position="138"/>
        <end position="149"/>
    </location>
</feature>
<feature type="compositionally biased region" description="Polar residues" evidence="1">
    <location>
        <begin position="38"/>
        <end position="54"/>
    </location>
</feature>
<protein>
    <submittedName>
        <fullName evidence="2">Uncharacterized protein</fullName>
    </submittedName>
</protein>
<feature type="compositionally biased region" description="Low complexity" evidence="1">
    <location>
        <begin position="967"/>
        <end position="978"/>
    </location>
</feature>
<feature type="compositionally biased region" description="Low complexity" evidence="1">
    <location>
        <begin position="1091"/>
        <end position="1102"/>
    </location>
</feature>
<feature type="region of interest" description="Disordered" evidence="1">
    <location>
        <begin position="189"/>
        <end position="209"/>
    </location>
</feature>
<accession>A0A9P6MW39</accession>
<feature type="compositionally biased region" description="Low complexity" evidence="1">
    <location>
        <begin position="501"/>
        <end position="512"/>
    </location>
</feature>
<feature type="compositionally biased region" description="Polar residues" evidence="1">
    <location>
        <begin position="542"/>
        <end position="553"/>
    </location>
</feature>
<name>A0A9P6MW39_9FUNG</name>
<feature type="region of interest" description="Disordered" evidence="1">
    <location>
        <begin position="740"/>
        <end position="759"/>
    </location>
</feature>
<evidence type="ECO:0000313" key="2">
    <source>
        <dbReference type="EMBL" id="KAG0015940.1"/>
    </source>
</evidence>
<feature type="compositionally biased region" description="Low complexity" evidence="1">
    <location>
        <begin position="1158"/>
        <end position="1169"/>
    </location>
</feature>
<feature type="compositionally biased region" description="Basic and acidic residues" evidence="1">
    <location>
        <begin position="328"/>
        <end position="338"/>
    </location>
</feature>
<feature type="compositionally biased region" description="Polar residues" evidence="1">
    <location>
        <begin position="516"/>
        <end position="530"/>
    </location>
</feature>
<feature type="compositionally biased region" description="Basic residues" evidence="1">
    <location>
        <begin position="1143"/>
        <end position="1152"/>
    </location>
</feature>
<feature type="compositionally biased region" description="Polar residues" evidence="1">
    <location>
        <begin position="65"/>
        <end position="78"/>
    </location>
</feature>
<feature type="compositionally biased region" description="Polar residues" evidence="1">
    <location>
        <begin position="846"/>
        <end position="867"/>
    </location>
</feature>
<feature type="compositionally biased region" description="Polar residues" evidence="1">
    <location>
        <begin position="1103"/>
        <end position="1117"/>
    </location>
</feature>
<feature type="compositionally biased region" description="Polar residues" evidence="1">
    <location>
        <begin position="340"/>
        <end position="376"/>
    </location>
</feature>
<feature type="compositionally biased region" description="Polar residues" evidence="1">
    <location>
        <begin position="1069"/>
        <end position="1089"/>
    </location>
</feature>
<comment type="caution">
    <text evidence="2">The sequence shown here is derived from an EMBL/GenBank/DDBJ whole genome shotgun (WGS) entry which is preliminary data.</text>
</comment>
<feature type="compositionally biased region" description="Basic and acidic residues" evidence="1">
    <location>
        <begin position="1118"/>
        <end position="1127"/>
    </location>
</feature>
<feature type="region of interest" description="Disordered" evidence="1">
    <location>
        <begin position="127"/>
        <end position="176"/>
    </location>
</feature>
<dbReference type="AlphaFoldDB" id="A0A9P6MW39"/>
<feature type="compositionally biased region" description="Polar residues" evidence="1">
    <location>
        <begin position="955"/>
        <end position="966"/>
    </location>
</feature>
<sequence>MTTSEDSNVLRQLLNQIEGELNVTPTFNDTNGERSDQSRASLVTSQEGSLSGSAIPSAANGHLPQRQQSPFPLPQQQHSFPTTATSAIFGNAFDRPALQSQQSHHQPGFGAPSLIMNSSYFQGPRAPQYIPSPLASPVSPNYTEKNISGTDLEGDQSPTTEKSRAKPLQSQGSFSSVAADLAQADRQDNVAKADSLTEEQTKEQETDHEAAAQCIPIDQEPNQDHHYDDDIKVDVTELYESFGQKPSLARQDAMDPEGVVEEEERIRYAGGLVPPENTSQGSSSLKLSELTFSNNELISLWSPTTGSASESLGVDGTEKRTRLHTFHGHSEASQEKDQLAASSLGSSTANSLGPSVTFPPKQQSTTKTECPSSQGLMQGLSVTEEVVTVAITDGNSDTTIIETGGPTWDLAPLSPPVEAVETVSTFATASHMSVRGGPMIQTQQDSNVMESQQLNGIMSPTSATTMTPTTPLTNREARILAGREALLRWAPDKQRVQRGVSASSTSSSISSIEKPGSTTSSGDGNDTVTLTDPLDASRRASVKSQNSQQSQRTYGGIYGAIPERGQLTDVPPEKLIFPDQSIRAAPLKAYKVRRMTLRERNETYVQACQELTRARTGLDVWVLRCMMQDHPGLMKDPPAIVKAVIAGSTHQNFDTQSKASNATPTTLHFSNPMANSISGTHGIGAIIKNASKRLSIDASNPQISIPEITGQGSFFYKQKTAKSAVELGSWSSGRVRGISNNSNHAVGTPPPPQGFISHRNSIIAPGVGTISPSPIQQQQQHLRGGLANSPSTGSSFLSQNKRSSIGAISSPLSNTLRNRTMSDVQAGNRLSMIGRDSSVARVNNVDSSTLHQQQQRDAATTSAPINASGNSGQSSSSPSSHTGAPISTTSSVFLERPIQRRMSAHYTRRPASMVVPPSSQRSGPLGNVANNSTSSVSAGSQSSNSIPESTDLKTPATTPSPTSGLKQQQVQPAQNPLQDNSTVSSPSTDNSGATQPAYAYSSNGTPIPYADETKSKDEIYSPLTSPIMIPLGGFPVPRPSHNNSYQNNGGWSSPLSPGGGLTRPLTYAGPSSSLNSSLAMPPSSATRDYSQLPQQQQQQFSQGVSNLERGNSGSSQEPVKDKTEKSNRYSTSSFSSIGSFAKYQKRSSKKDRKKELLEQQQKQQAADQRYSVSAINQSPASANDYLMEQSLDKLSDVLPHVDRDRLSIYLQRAYGDEMVAIGLAMSDFRSGQL</sequence>
<feature type="compositionally biased region" description="Basic and acidic residues" evidence="1">
    <location>
        <begin position="199"/>
        <end position="209"/>
    </location>
</feature>
<feature type="compositionally biased region" description="Low complexity" evidence="1">
    <location>
        <begin position="1130"/>
        <end position="1139"/>
    </location>
</feature>
<feature type="compositionally biased region" description="Polar residues" evidence="1">
    <location>
        <begin position="881"/>
        <end position="892"/>
    </location>
</feature>
<dbReference type="Proteomes" id="UP000703661">
    <property type="component" value="Unassembled WGS sequence"/>
</dbReference>
<keyword evidence="3" id="KW-1185">Reference proteome</keyword>
<organism evidence="2 3">
    <name type="scientific">Entomortierella chlamydospora</name>
    <dbReference type="NCBI Taxonomy" id="101097"/>
    <lineage>
        <taxon>Eukaryota</taxon>
        <taxon>Fungi</taxon>
        <taxon>Fungi incertae sedis</taxon>
        <taxon>Mucoromycota</taxon>
        <taxon>Mortierellomycotina</taxon>
        <taxon>Mortierellomycetes</taxon>
        <taxon>Mortierellales</taxon>
        <taxon>Mortierellaceae</taxon>
        <taxon>Entomortierella</taxon>
    </lineage>
</organism>
<reference evidence="2" key="1">
    <citation type="journal article" date="2020" name="Fungal Divers.">
        <title>Resolving the Mortierellaceae phylogeny through synthesis of multi-gene phylogenetics and phylogenomics.</title>
        <authorList>
            <person name="Vandepol N."/>
            <person name="Liber J."/>
            <person name="Desiro A."/>
            <person name="Na H."/>
            <person name="Kennedy M."/>
            <person name="Barry K."/>
            <person name="Grigoriev I.V."/>
            <person name="Miller A.N."/>
            <person name="O'Donnell K."/>
            <person name="Stajich J.E."/>
            <person name="Bonito G."/>
        </authorList>
    </citation>
    <scope>NUCLEOTIDE SEQUENCE</scope>
    <source>
        <strain evidence="2">NRRL 2769</strain>
    </source>
</reference>
<feature type="region of interest" description="Disordered" evidence="1">
    <location>
        <begin position="325"/>
        <end position="377"/>
    </location>
</feature>